<evidence type="ECO:0000313" key="2">
    <source>
        <dbReference type="EMBL" id="MBM3115596.1"/>
    </source>
</evidence>
<dbReference type="Gene3D" id="3.40.630.30">
    <property type="match status" value="1"/>
</dbReference>
<protein>
    <submittedName>
        <fullName evidence="2">GNAT family N-acetyltransferase</fullName>
    </submittedName>
</protein>
<evidence type="ECO:0000259" key="1">
    <source>
        <dbReference type="PROSITE" id="PS51186"/>
    </source>
</evidence>
<dbReference type="InterPro" id="IPR000182">
    <property type="entry name" value="GNAT_dom"/>
</dbReference>
<sequence length="353" mass="38615">MHLLTKTEYHIAQPLFEACADIHLSVAAVLAAAAPGDIWVDDLQQPNIALLDGPESWYLAGNPDDAVDLPSLGRLIPPTAYLIYTPDHWETHFPALLSNQFARRHERIAARQTLVPDDKPVITDARYRLLELQASGPHHLSATDRDLLDDWFASNRDSDLATAVASNAGHAMLAADAVVALCLSDVIAGDRGELGVWVAPEYRRQGLARQVVQATLALLAARGVTSVGWHCLANNRESRALALATGFVEVASYRAFSASLPAESAKAMSPDEFGDWAVHYERGRDIDPWFSLLAAEAWALAGRSDAAFANLQHLIGNGDEWAEQLPQRWRLASLHPDPRFPELIAALQRQTHG</sequence>
<feature type="domain" description="N-acetyltransferase" evidence="1">
    <location>
        <begin position="127"/>
        <end position="263"/>
    </location>
</feature>
<dbReference type="EMBL" id="JAESND010000002">
    <property type="protein sequence ID" value="MBM3115596.1"/>
    <property type="molecule type" value="Genomic_DNA"/>
</dbReference>
<proteinExistence type="predicted"/>
<organism evidence="2 3">
    <name type="scientific">Jeongeupia naejangsanensis</name>
    <dbReference type="NCBI Taxonomy" id="613195"/>
    <lineage>
        <taxon>Bacteria</taxon>
        <taxon>Pseudomonadati</taxon>
        <taxon>Pseudomonadota</taxon>
        <taxon>Betaproteobacteria</taxon>
        <taxon>Neisseriales</taxon>
        <taxon>Chitinibacteraceae</taxon>
        <taxon>Jeongeupia</taxon>
    </lineage>
</organism>
<evidence type="ECO:0000313" key="3">
    <source>
        <dbReference type="Proteomes" id="UP000809431"/>
    </source>
</evidence>
<dbReference type="PROSITE" id="PS51186">
    <property type="entry name" value="GNAT"/>
    <property type="match status" value="1"/>
</dbReference>
<dbReference type="InterPro" id="IPR027365">
    <property type="entry name" value="GNAT_acetyltra_YdfB-like"/>
</dbReference>
<dbReference type="CDD" id="cd04301">
    <property type="entry name" value="NAT_SF"/>
    <property type="match status" value="1"/>
</dbReference>
<gene>
    <name evidence="2" type="ORF">JMJ54_07135</name>
</gene>
<comment type="caution">
    <text evidence="2">The sequence shown here is derived from an EMBL/GenBank/DDBJ whole genome shotgun (WGS) entry which is preliminary data.</text>
</comment>
<dbReference type="RefSeq" id="WP_203537250.1">
    <property type="nucleotide sequence ID" value="NZ_JAESND010000002.1"/>
</dbReference>
<accession>A0ABS2BKU3</accession>
<dbReference type="SUPFAM" id="SSF55729">
    <property type="entry name" value="Acyl-CoA N-acyltransferases (Nat)"/>
    <property type="match status" value="1"/>
</dbReference>
<dbReference type="InterPro" id="IPR016181">
    <property type="entry name" value="Acyl_CoA_acyltransferase"/>
</dbReference>
<keyword evidence="3" id="KW-1185">Reference proteome</keyword>
<dbReference type="Pfam" id="PF12746">
    <property type="entry name" value="GNAT_acetyltran"/>
    <property type="match status" value="1"/>
</dbReference>
<dbReference type="Proteomes" id="UP000809431">
    <property type="component" value="Unassembled WGS sequence"/>
</dbReference>
<name>A0ABS2BKU3_9NEIS</name>
<reference evidence="2 3" key="1">
    <citation type="submission" date="2021-01" db="EMBL/GenBank/DDBJ databases">
        <title>Draft Genome Sequence and Polyhydroxyalkanoate Biosynthetic Potential of Jeongeupia naejangsanensis Type Strain DSM 24253.</title>
        <authorList>
            <person name="Turrini P."/>
            <person name="Artuso I."/>
            <person name="Lugli G.A."/>
            <person name="Frangipani E."/>
            <person name="Ventura M."/>
            <person name="Visca P."/>
        </authorList>
    </citation>
    <scope>NUCLEOTIDE SEQUENCE [LARGE SCALE GENOMIC DNA]</scope>
    <source>
        <strain evidence="2 3">DSM 24253</strain>
    </source>
</reference>